<organism evidence="1 2">
    <name type="scientific">Lacipirellula parvula</name>
    <dbReference type="NCBI Taxonomy" id="2650471"/>
    <lineage>
        <taxon>Bacteria</taxon>
        <taxon>Pseudomonadati</taxon>
        <taxon>Planctomycetota</taxon>
        <taxon>Planctomycetia</taxon>
        <taxon>Pirellulales</taxon>
        <taxon>Lacipirellulaceae</taxon>
        <taxon>Lacipirellula</taxon>
    </lineage>
</organism>
<dbReference type="Proteomes" id="UP000326837">
    <property type="component" value="Chromosome"/>
</dbReference>
<dbReference type="AlphaFoldDB" id="A0A5K7X5F2"/>
<keyword evidence="2" id="KW-1185">Reference proteome</keyword>
<keyword evidence="1" id="KW-0131">Cell cycle</keyword>
<evidence type="ECO:0000313" key="1">
    <source>
        <dbReference type="EMBL" id="BBO31615.1"/>
    </source>
</evidence>
<sequence>MSELTAYHEAGHALMAHLLGGQVQLVTIEPDDDDGPRRSGDAQILWRRSRMSDREFAVKSVQVHLAGPVAEMIYSGEPYHPAFIAEWSADWAGALAAAELLIPDERKRVAHIEQVSIALHRQLQGDDLWPALAAIADHLLAHETLDAEQVEEILEQYL</sequence>
<dbReference type="GO" id="GO:0004222">
    <property type="term" value="F:metalloendopeptidase activity"/>
    <property type="evidence" value="ECO:0007669"/>
    <property type="project" value="InterPro"/>
</dbReference>
<dbReference type="GO" id="GO:0051301">
    <property type="term" value="P:cell division"/>
    <property type="evidence" value="ECO:0007669"/>
    <property type="project" value="UniProtKB-KW"/>
</dbReference>
<accession>A0A5K7X5F2</accession>
<proteinExistence type="predicted"/>
<dbReference type="KEGG" id="lpav:PLANPX_1227"/>
<dbReference type="RefSeq" id="WP_152097723.1">
    <property type="nucleotide sequence ID" value="NZ_AP021861.1"/>
</dbReference>
<name>A0A5K7X5F2_9BACT</name>
<dbReference type="GO" id="GO:0005524">
    <property type="term" value="F:ATP binding"/>
    <property type="evidence" value="ECO:0007669"/>
    <property type="project" value="InterPro"/>
</dbReference>
<dbReference type="GO" id="GO:0004176">
    <property type="term" value="F:ATP-dependent peptidase activity"/>
    <property type="evidence" value="ECO:0007669"/>
    <property type="project" value="InterPro"/>
</dbReference>
<dbReference type="Gene3D" id="1.20.58.760">
    <property type="entry name" value="Peptidase M41"/>
    <property type="match status" value="1"/>
</dbReference>
<dbReference type="InterPro" id="IPR037219">
    <property type="entry name" value="Peptidase_M41-like"/>
</dbReference>
<dbReference type="SUPFAM" id="SSF140990">
    <property type="entry name" value="FtsH protease domain-like"/>
    <property type="match status" value="1"/>
</dbReference>
<reference evidence="2" key="1">
    <citation type="submission" date="2019-10" db="EMBL/GenBank/DDBJ databases">
        <title>Lacipirellula parvula gen. nov., sp. nov., representing a lineage of planctomycetes widespread in freshwater anoxic habitats, and description of the family Lacipirellulaceae.</title>
        <authorList>
            <person name="Dedysh S.N."/>
            <person name="Kulichevskaya I.S."/>
            <person name="Beletsky A.V."/>
            <person name="Rakitin A.L."/>
            <person name="Mardanov A.V."/>
            <person name="Ivanova A.A."/>
            <person name="Saltykova V.X."/>
            <person name="Rijpstra W.I.C."/>
            <person name="Sinninghe Damste J.S."/>
            <person name="Ravin N.V."/>
        </authorList>
    </citation>
    <scope>NUCLEOTIDE SEQUENCE [LARGE SCALE GENOMIC DNA]</scope>
    <source>
        <strain evidence="2">PX69</strain>
    </source>
</reference>
<dbReference type="EMBL" id="AP021861">
    <property type="protein sequence ID" value="BBO31615.1"/>
    <property type="molecule type" value="Genomic_DNA"/>
</dbReference>
<protein>
    <submittedName>
        <fullName evidence="1">Cell division protein FtsH</fullName>
    </submittedName>
</protein>
<gene>
    <name evidence="1" type="ORF">PLANPX_1227</name>
</gene>
<evidence type="ECO:0000313" key="2">
    <source>
        <dbReference type="Proteomes" id="UP000326837"/>
    </source>
</evidence>
<dbReference type="GO" id="GO:0006508">
    <property type="term" value="P:proteolysis"/>
    <property type="evidence" value="ECO:0007669"/>
    <property type="project" value="InterPro"/>
</dbReference>
<keyword evidence="1" id="KW-0132">Cell division</keyword>